<feature type="domain" description="HPr" evidence="1">
    <location>
        <begin position="9"/>
        <end position="70"/>
    </location>
</feature>
<name>A0ABV6GLM4_9BACI</name>
<evidence type="ECO:0000259" key="1">
    <source>
        <dbReference type="Pfam" id="PF00381"/>
    </source>
</evidence>
<accession>A0ABV6GLM4</accession>
<sequence length="81" mass="8970">MKRTLAQAVVEINQTASRFESSIVIITDDKMIDAKSMLGLSFTILNSKSFKLEIHGQDEADAKAAIMEVFLKNSLPVEVNK</sequence>
<dbReference type="Proteomes" id="UP001589854">
    <property type="component" value="Unassembled WGS sequence"/>
</dbReference>
<dbReference type="Pfam" id="PF00381">
    <property type="entry name" value="PTS-HPr"/>
    <property type="match status" value="1"/>
</dbReference>
<organism evidence="2 3">
    <name type="scientific">Metabacillus herbersteinensis</name>
    <dbReference type="NCBI Taxonomy" id="283816"/>
    <lineage>
        <taxon>Bacteria</taxon>
        <taxon>Bacillati</taxon>
        <taxon>Bacillota</taxon>
        <taxon>Bacilli</taxon>
        <taxon>Bacillales</taxon>
        <taxon>Bacillaceae</taxon>
        <taxon>Metabacillus</taxon>
    </lineage>
</organism>
<dbReference type="InterPro" id="IPR000032">
    <property type="entry name" value="HPr-like"/>
</dbReference>
<evidence type="ECO:0000313" key="3">
    <source>
        <dbReference type="Proteomes" id="UP001589854"/>
    </source>
</evidence>
<keyword evidence="3" id="KW-1185">Reference proteome</keyword>
<dbReference type="SUPFAM" id="SSF55594">
    <property type="entry name" value="HPr-like"/>
    <property type="match status" value="1"/>
</dbReference>
<dbReference type="InterPro" id="IPR035895">
    <property type="entry name" value="HPr-like_sf"/>
</dbReference>
<protein>
    <submittedName>
        <fullName evidence="2">HPr family phosphocarrier protein</fullName>
    </submittedName>
</protein>
<evidence type="ECO:0000313" key="2">
    <source>
        <dbReference type="EMBL" id="MFC0274597.1"/>
    </source>
</evidence>
<reference evidence="2 3" key="1">
    <citation type="submission" date="2024-09" db="EMBL/GenBank/DDBJ databases">
        <authorList>
            <person name="Sun Q."/>
            <person name="Mori K."/>
        </authorList>
    </citation>
    <scope>NUCLEOTIDE SEQUENCE [LARGE SCALE GENOMIC DNA]</scope>
    <source>
        <strain evidence="2 3">CCM 7228</strain>
    </source>
</reference>
<dbReference type="RefSeq" id="WP_378939008.1">
    <property type="nucleotide sequence ID" value="NZ_JBHLVO010000040.1"/>
</dbReference>
<comment type="caution">
    <text evidence="2">The sequence shown here is derived from an EMBL/GenBank/DDBJ whole genome shotgun (WGS) entry which is preliminary data.</text>
</comment>
<proteinExistence type="predicted"/>
<dbReference type="Gene3D" id="3.30.1340.10">
    <property type="entry name" value="HPr-like"/>
    <property type="match status" value="1"/>
</dbReference>
<dbReference type="EMBL" id="JBHLVO010000040">
    <property type="protein sequence ID" value="MFC0274597.1"/>
    <property type="molecule type" value="Genomic_DNA"/>
</dbReference>
<gene>
    <name evidence="2" type="ORF">ACFFIX_25040</name>
</gene>